<evidence type="ECO:0000313" key="9">
    <source>
        <dbReference type="EMBL" id="ESO92571.1"/>
    </source>
</evidence>
<dbReference type="STRING" id="225164.V4AGM8"/>
<dbReference type="KEGG" id="lgi:LOTGIDRAFT_233022"/>
<feature type="domain" description="N-acetyltransferase" evidence="8">
    <location>
        <begin position="192"/>
        <end position="348"/>
    </location>
</feature>
<reference evidence="9 10" key="1">
    <citation type="journal article" date="2013" name="Nature">
        <title>Insights into bilaterian evolution from three spiralian genomes.</title>
        <authorList>
            <person name="Simakov O."/>
            <person name="Marletaz F."/>
            <person name="Cho S.J."/>
            <person name="Edsinger-Gonzales E."/>
            <person name="Havlak P."/>
            <person name="Hellsten U."/>
            <person name="Kuo D.H."/>
            <person name="Larsson T."/>
            <person name="Lv J."/>
            <person name="Arendt D."/>
            <person name="Savage R."/>
            <person name="Osoegawa K."/>
            <person name="de Jong P."/>
            <person name="Grimwood J."/>
            <person name="Chapman J.A."/>
            <person name="Shapiro H."/>
            <person name="Aerts A."/>
            <person name="Otillar R.P."/>
            <person name="Terry A.Y."/>
            <person name="Boore J.L."/>
            <person name="Grigoriev I.V."/>
            <person name="Lindberg D.R."/>
            <person name="Seaver E.C."/>
            <person name="Weisblat D.A."/>
            <person name="Putnam N.H."/>
            <person name="Rokhsar D.S."/>
        </authorList>
    </citation>
    <scope>NUCLEOTIDE SEQUENCE [LARGE SCALE GENOMIC DNA]</scope>
</reference>
<organism evidence="9 10">
    <name type="scientific">Lottia gigantea</name>
    <name type="common">Giant owl limpet</name>
    <dbReference type="NCBI Taxonomy" id="225164"/>
    <lineage>
        <taxon>Eukaryota</taxon>
        <taxon>Metazoa</taxon>
        <taxon>Spiralia</taxon>
        <taxon>Lophotrochozoa</taxon>
        <taxon>Mollusca</taxon>
        <taxon>Gastropoda</taxon>
        <taxon>Patellogastropoda</taxon>
        <taxon>Lottioidea</taxon>
        <taxon>Lottiidae</taxon>
        <taxon>Lottia</taxon>
    </lineage>
</organism>
<dbReference type="InterPro" id="IPR012317">
    <property type="entry name" value="Poly(ADP-ribose)pol_cat_dom"/>
</dbReference>
<dbReference type="InterPro" id="IPR039143">
    <property type="entry name" value="GNPNAT1-like"/>
</dbReference>
<evidence type="ECO:0000256" key="4">
    <source>
        <dbReference type="ARBA" id="ARBA00030011"/>
    </source>
</evidence>
<protein>
    <recommendedName>
        <fullName evidence="3">glucosamine-phosphate N-acetyltransferase</fullName>
        <ecNumber evidence="3">2.3.1.4</ecNumber>
    </recommendedName>
    <alternativeName>
        <fullName evidence="4">Phosphoglucosamine acetylase</fullName>
    </alternativeName>
    <alternativeName>
        <fullName evidence="5">Phosphoglucosamine transacetylase</fullName>
    </alternativeName>
</protein>
<dbReference type="InterPro" id="IPR016181">
    <property type="entry name" value="Acyl_CoA_acyltransferase"/>
</dbReference>
<dbReference type="RefSeq" id="XP_009056712.1">
    <property type="nucleotide sequence ID" value="XM_009058464.1"/>
</dbReference>
<feature type="compositionally biased region" description="Basic and acidic residues" evidence="7">
    <location>
        <begin position="160"/>
        <end position="175"/>
    </location>
</feature>
<dbReference type="SUPFAM" id="SSF55729">
    <property type="entry name" value="Acyl-CoA N-acyltransferases (Nat)"/>
    <property type="match status" value="1"/>
</dbReference>
<dbReference type="EMBL" id="KB202050">
    <property type="protein sequence ID" value="ESO92571.1"/>
    <property type="molecule type" value="Genomic_DNA"/>
</dbReference>
<dbReference type="SUPFAM" id="SSF56399">
    <property type="entry name" value="ADP-ribosylation"/>
    <property type="match status" value="1"/>
</dbReference>
<dbReference type="PANTHER" id="PTHR13355:SF15">
    <property type="entry name" value="GCN5-RELATED N-ACETYLTRANSFERASE 3, CHLOROPLASTIC"/>
    <property type="match status" value="1"/>
</dbReference>
<evidence type="ECO:0000256" key="3">
    <source>
        <dbReference type="ARBA" id="ARBA00012703"/>
    </source>
</evidence>
<name>V4AGM8_LOTGI</name>
<dbReference type="GO" id="GO:0004343">
    <property type="term" value="F:glucosamine 6-phosphate N-acetyltransferase activity"/>
    <property type="evidence" value="ECO:0007669"/>
    <property type="project" value="UniProtKB-EC"/>
</dbReference>
<dbReference type="GeneID" id="20249123"/>
<proteinExistence type="inferred from homology"/>
<dbReference type="CDD" id="cd04301">
    <property type="entry name" value="NAT_SF"/>
    <property type="match status" value="1"/>
</dbReference>
<dbReference type="PANTHER" id="PTHR13355">
    <property type="entry name" value="GLUCOSAMINE 6-PHOSPHATE N-ACETYLTRANSFERASE"/>
    <property type="match status" value="1"/>
</dbReference>
<dbReference type="HOGENOM" id="CLU_398116_0_0_1"/>
<gene>
    <name evidence="9" type="ORF">LOTGIDRAFT_233022</name>
</gene>
<dbReference type="EC" id="2.3.1.4" evidence="3"/>
<dbReference type="PROSITE" id="PS51186">
    <property type="entry name" value="GNAT"/>
    <property type="match status" value="1"/>
</dbReference>
<sequence>MAAESDKLFEITRTSEELSKLASNLLDLEEQLPCNRNQVIRPGSQLSEKLHFHDKNGNVVSAYPVIVDFRRLLQLHNTNPYHNNDVISGISNDNLLHAVVGLYDIALSEMTLDVLYATVCEKWARTIVLVQDMKDAVKDAEFRKKEKKEQMNGKSESDDESNKLDEKLNVDIGDDKYEEEEGSPSKFEGVFSDVEDDEEDDDEEEEDESDEEDFSVGIHSFIKSAVTRRKQRNVKETSLDEHDIGVESRIIGCLTFEKKYVRHKERVVHLTIVTVRPRYRKYGIGKYLLSQVIDSSVSGQYEAIVVHADNGAVEFFQKFGFSDDVVLNSRWSELAEQFTNCTLMCYLPGFTGHTVLSAINLPGLEVYEMDQELKKWKDKTLESYQAQITCVMRMKQEIFNLQKKVKCQDNMIKMLAVENEKVKQEKIILEKELMIQKLNTRTNMPGGEEELSTSELITRLQEEVNKLECSDIRLQIGSRIEEYKDLDVFPMSPLRKHQEPYDHMMDAALFYDISQQFKEAMHADPCIKIQYEVTSVHKATLSNEVKDRYKTATLALHDSNMVTQLYYCGGLENPQRLNQIMQTGFTEQDFSHGEFGRGLYFSKYPSRAAQFSAFSILVLVEVGLGSVETVTKPDRARTKPSSDADSIITPGRLYKLEDETHESMFNQEYVIFNTKQILPLCLINYVTADHGS</sequence>
<comment type="catalytic activity">
    <reaction evidence="6">
        <text>D-glucosamine 6-phosphate + acetyl-CoA = N-acetyl-D-glucosamine 6-phosphate + CoA + H(+)</text>
        <dbReference type="Rhea" id="RHEA:10292"/>
        <dbReference type="ChEBI" id="CHEBI:15378"/>
        <dbReference type="ChEBI" id="CHEBI:57287"/>
        <dbReference type="ChEBI" id="CHEBI:57288"/>
        <dbReference type="ChEBI" id="CHEBI:57513"/>
        <dbReference type="ChEBI" id="CHEBI:58725"/>
        <dbReference type="EC" id="2.3.1.4"/>
    </reaction>
</comment>
<evidence type="ECO:0000313" key="10">
    <source>
        <dbReference type="Proteomes" id="UP000030746"/>
    </source>
</evidence>
<dbReference type="InterPro" id="IPR000182">
    <property type="entry name" value="GNAT_dom"/>
</dbReference>
<keyword evidence="10" id="KW-1185">Reference proteome</keyword>
<evidence type="ECO:0000256" key="2">
    <source>
        <dbReference type="ARBA" id="ARBA00006048"/>
    </source>
</evidence>
<dbReference type="Pfam" id="PF00644">
    <property type="entry name" value="PARP"/>
    <property type="match status" value="1"/>
</dbReference>
<comment type="pathway">
    <text evidence="1">Nucleotide-sugar biosynthesis; UDP-N-acetyl-alpha-D-glucosamine biosynthesis; N-acetyl-alpha-D-glucosamine 1-phosphate from alpha-D-glucosamine 6-phosphate (route I): step 1/2.</text>
</comment>
<dbReference type="CTD" id="20249123"/>
<comment type="similarity">
    <text evidence="2">Belongs to the acetyltransferase family. GNA1 subfamily.</text>
</comment>
<dbReference type="Gene3D" id="3.40.630.30">
    <property type="match status" value="1"/>
</dbReference>
<evidence type="ECO:0000256" key="5">
    <source>
        <dbReference type="ARBA" id="ARBA00030832"/>
    </source>
</evidence>
<feature type="compositionally biased region" description="Acidic residues" evidence="7">
    <location>
        <begin position="193"/>
        <end position="213"/>
    </location>
</feature>
<evidence type="ECO:0000256" key="7">
    <source>
        <dbReference type="SAM" id="MobiDB-lite"/>
    </source>
</evidence>
<feature type="region of interest" description="Disordered" evidence="7">
    <location>
        <begin position="143"/>
        <end position="213"/>
    </location>
</feature>
<dbReference type="AlphaFoldDB" id="V4AGM8"/>
<evidence type="ECO:0000256" key="6">
    <source>
        <dbReference type="ARBA" id="ARBA00048964"/>
    </source>
</evidence>
<accession>V4AGM8</accession>
<dbReference type="Gene3D" id="3.90.228.10">
    <property type="match status" value="1"/>
</dbReference>
<dbReference type="Pfam" id="PF00583">
    <property type="entry name" value="Acetyltransf_1"/>
    <property type="match status" value="1"/>
</dbReference>
<evidence type="ECO:0000256" key="1">
    <source>
        <dbReference type="ARBA" id="ARBA00004832"/>
    </source>
</evidence>
<dbReference type="GO" id="GO:0003950">
    <property type="term" value="F:NAD+ poly-ADP-ribosyltransferase activity"/>
    <property type="evidence" value="ECO:0007669"/>
    <property type="project" value="InterPro"/>
</dbReference>
<dbReference type="OMA" id="CGKWAKT"/>
<dbReference type="Proteomes" id="UP000030746">
    <property type="component" value="Unassembled WGS sequence"/>
</dbReference>
<dbReference type="OrthoDB" id="10249393at2759"/>
<evidence type="ECO:0000259" key="8">
    <source>
        <dbReference type="PROSITE" id="PS51186"/>
    </source>
</evidence>